<dbReference type="InterPro" id="IPR024478">
    <property type="entry name" value="HlyB_4HB_MCP"/>
</dbReference>
<evidence type="ECO:0000259" key="1">
    <source>
        <dbReference type="Pfam" id="PF12729"/>
    </source>
</evidence>
<dbReference type="Pfam" id="PF12729">
    <property type="entry name" value="4HB_MCP_1"/>
    <property type="match status" value="1"/>
</dbReference>
<gene>
    <name evidence="2" type="ORF">E4L98_06640</name>
</gene>
<protein>
    <submittedName>
        <fullName evidence="2">Methyl-accepting chemotaxis protein</fullName>
    </submittedName>
</protein>
<dbReference type="AlphaFoldDB" id="A0A4Y9SSC6"/>
<keyword evidence="3" id="KW-1185">Reference proteome</keyword>
<comment type="caution">
    <text evidence="2">The sequence shown here is derived from an EMBL/GenBank/DDBJ whole genome shotgun (WGS) entry which is preliminary data.</text>
</comment>
<proteinExistence type="predicted"/>
<feature type="domain" description="Chemotaxis methyl-accepting receptor HlyB-like 4HB MCP" evidence="1">
    <location>
        <begin position="1"/>
        <end position="168"/>
    </location>
</feature>
<feature type="non-terminal residue" evidence="2">
    <location>
        <position position="192"/>
    </location>
</feature>
<accession>A0A4Y9SSC6</accession>
<name>A0A4Y9SSC6_9BURK</name>
<organism evidence="2 3">
    <name type="scientific">Duganella callida</name>
    <dbReference type="NCBI Taxonomy" id="2561932"/>
    <lineage>
        <taxon>Bacteria</taxon>
        <taxon>Pseudomonadati</taxon>
        <taxon>Pseudomonadota</taxon>
        <taxon>Betaproteobacteria</taxon>
        <taxon>Burkholderiales</taxon>
        <taxon>Oxalobacteraceae</taxon>
        <taxon>Telluria group</taxon>
        <taxon>Duganella</taxon>
    </lineage>
</organism>
<dbReference type="InterPro" id="IPR047347">
    <property type="entry name" value="YvaQ-like_sensor"/>
</dbReference>
<sequence length="192" mass="20546">MKVGTRLSLGFGLVLVLLMLVALLGVFNMSTIHAKLERIVNENTLKTELVNNMSNSVHIVARVSRSVVLLSEPAAIRAELEKVGKAREAYNKAVEQLAHLPATPKGLEIRERIAAQARVTRPLNDKVFELALADQDAEATAVLMKQSGPATQVWQDAMDEYAALQKQTNQADAAAAGALGGVVGLAAQLAQQ</sequence>
<dbReference type="Proteomes" id="UP000297729">
    <property type="component" value="Unassembled WGS sequence"/>
</dbReference>
<reference evidence="2 3" key="1">
    <citation type="submission" date="2019-03" db="EMBL/GenBank/DDBJ databases">
        <title>Draft Genome Sequence of Duganella callidus sp. nov., a Novel Duganella Species Isolated from Cultivated Soil.</title>
        <authorList>
            <person name="Raths R."/>
            <person name="Peta V."/>
            <person name="Bucking H."/>
        </authorList>
    </citation>
    <scope>NUCLEOTIDE SEQUENCE [LARGE SCALE GENOMIC DNA]</scope>
    <source>
        <strain evidence="2 3">DN04</strain>
    </source>
</reference>
<evidence type="ECO:0000313" key="2">
    <source>
        <dbReference type="EMBL" id="TFW27553.1"/>
    </source>
</evidence>
<dbReference type="CDD" id="cd19411">
    <property type="entry name" value="MCP2201-like_sensor"/>
    <property type="match status" value="1"/>
</dbReference>
<evidence type="ECO:0000313" key="3">
    <source>
        <dbReference type="Proteomes" id="UP000297729"/>
    </source>
</evidence>
<dbReference type="EMBL" id="SPVG01000068">
    <property type="protein sequence ID" value="TFW27553.1"/>
    <property type="molecule type" value="Genomic_DNA"/>
</dbReference>